<gene>
    <name evidence="1" type="ORF">PTRG_04327</name>
</gene>
<dbReference type="KEGG" id="ptrr:6342565"/>
<evidence type="ECO:0000313" key="2">
    <source>
        <dbReference type="Proteomes" id="UP000001471"/>
    </source>
</evidence>
<dbReference type="GeneID" id="6342565"/>
<dbReference type="InParanoid" id="B2W1J2"/>
<evidence type="ECO:0000313" key="1">
    <source>
        <dbReference type="EMBL" id="EDU47165.1"/>
    </source>
</evidence>
<reference evidence="2" key="1">
    <citation type="journal article" date="2013" name="G3 (Bethesda)">
        <title>Comparative genomics of a plant-pathogenic fungus, Pyrenophora tritici-repentis, reveals transduplication and the impact of repeat elements on pathogenicity and population divergence.</title>
        <authorList>
            <person name="Manning V.A."/>
            <person name="Pandelova I."/>
            <person name="Dhillon B."/>
            <person name="Wilhelm L.J."/>
            <person name="Goodwin S.B."/>
            <person name="Berlin A.M."/>
            <person name="Figueroa M."/>
            <person name="Freitag M."/>
            <person name="Hane J.K."/>
            <person name="Henrissat B."/>
            <person name="Holman W.H."/>
            <person name="Kodira C.D."/>
            <person name="Martin J."/>
            <person name="Oliver R.P."/>
            <person name="Robbertse B."/>
            <person name="Schackwitz W."/>
            <person name="Schwartz D.C."/>
            <person name="Spatafora J.W."/>
            <person name="Turgeon B.G."/>
            <person name="Yandava C."/>
            <person name="Young S."/>
            <person name="Zhou S."/>
            <person name="Zeng Q."/>
            <person name="Grigoriev I.V."/>
            <person name="Ma L.-J."/>
            <person name="Ciuffetti L.M."/>
        </authorList>
    </citation>
    <scope>NUCLEOTIDE SEQUENCE [LARGE SCALE GENOMIC DNA]</scope>
    <source>
        <strain evidence="2">Pt-1C-BFP</strain>
    </source>
</reference>
<accession>B2W1J2</accession>
<proteinExistence type="predicted"/>
<protein>
    <submittedName>
        <fullName evidence="1">Uncharacterized protein</fullName>
    </submittedName>
</protein>
<dbReference type="Proteomes" id="UP000001471">
    <property type="component" value="Unassembled WGS sequence"/>
</dbReference>
<organism evidence="1 2">
    <name type="scientific">Pyrenophora tritici-repentis (strain Pt-1C-BFP)</name>
    <name type="common">Wheat tan spot fungus</name>
    <name type="synonym">Drechslera tritici-repentis</name>
    <dbReference type="NCBI Taxonomy" id="426418"/>
    <lineage>
        <taxon>Eukaryota</taxon>
        <taxon>Fungi</taxon>
        <taxon>Dikarya</taxon>
        <taxon>Ascomycota</taxon>
        <taxon>Pezizomycotina</taxon>
        <taxon>Dothideomycetes</taxon>
        <taxon>Pleosporomycetidae</taxon>
        <taxon>Pleosporales</taxon>
        <taxon>Pleosporineae</taxon>
        <taxon>Pleosporaceae</taxon>
        <taxon>Pyrenophora</taxon>
    </lineage>
</organism>
<dbReference type="OMA" id="YANIKAF"/>
<sequence length="256" mass="29550">MAQPLTILNTSSHSLQLMQIQSYIIENTVTSKFNGHGIEFIPRSAIYALTTKTNIEAVVNQDPDLKTIYFPAHSKAFFSNRVFNEAKRMFIMVMTLRLGMDFLRIALRQSHSGDNHLPLSYAFRIHDENNVFWDDGDVVRFLDAQEMVCAPTFRARQFGQKAAFRSSLPIVQADKMEGPGDEVVWRVRFHQDSFIGGGWGQDMEQTWFTVKMFESENEAFEDIMWARGMFGFTCEYVYYLEVTWKEDNDQKLCAAG</sequence>
<dbReference type="EMBL" id="DS231617">
    <property type="protein sequence ID" value="EDU47165.1"/>
    <property type="molecule type" value="Genomic_DNA"/>
</dbReference>
<dbReference type="OrthoDB" id="3693653at2759"/>
<dbReference type="HOGENOM" id="CLU_1086408_0_0_1"/>
<name>B2W1J2_PYRTR</name>
<dbReference type="AlphaFoldDB" id="B2W1J2"/>